<accession>A0A2Z4Q4R4</accession>
<dbReference type="Proteomes" id="UP000251585">
    <property type="component" value="Segment"/>
</dbReference>
<dbReference type="Pfam" id="PF13408">
    <property type="entry name" value="Zn_ribbon_recom"/>
    <property type="match status" value="1"/>
</dbReference>
<evidence type="ECO:0000256" key="2">
    <source>
        <dbReference type="ARBA" id="ARBA00023172"/>
    </source>
</evidence>
<evidence type="ECO:0000259" key="3">
    <source>
        <dbReference type="PROSITE" id="PS51736"/>
    </source>
</evidence>
<keyword evidence="6" id="KW-1185">Reference proteome</keyword>
<name>A0A2Z4Q4R4_9CAUD</name>
<dbReference type="PANTHER" id="PTHR30461:SF2">
    <property type="entry name" value="SERINE RECOMBINASE PINE-RELATED"/>
    <property type="match status" value="1"/>
</dbReference>
<dbReference type="PROSITE" id="PS51736">
    <property type="entry name" value="RECOMBINASES_3"/>
    <property type="match status" value="1"/>
</dbReference>
<dbReference type="InterPro" id="IPR006119">
    <property type="entry name" value="Resolv_N"/>
</dbReference>
<keyword evidence="2" id="KW-0233">DNA recombination</keyword>
<dbReference type="Pfam" id="PF00239">
    <property type="entry name" value="Resolvase"/>
    <property type="match status" value="1"/>
</dbReference>
<dbReference type="CDD" id="cd00338">
    <property type="entry name" value="Ser_Recombinase"/>
    <property type="match status" value="1"/>
</dbReference>
<dbReference type="InterPro" id="IPR011109">
    <property type="entry name" value="DNA_bind_recombinase_dom"/>
</dbReference>
<dbReference type="InterPro" id="IPR036162">
    <property type="entry name" value="Resolvase-like_N_sf"/>
</dbReference>
<proteinExistence type="predicted"/>
<feature type="domain" description="Recombinase" evidence="4">
    <location>
        <begin position="184"/>
        <end position="331"/>
    </location>
</feature>
<reference evidence="6" key="1">
    <citation type="submission" date="2018-04" db="EMBL/GenBank/DDBJ databases">
        <authorList>
            <person name="Go L.Y."/>
            <person name="Mitchell J.A."/>
        </authorList>
    </citation>
    <scope>NUCLEOTIDE SEQUENCE [LARGE SCALE GENOMIC DNA]</scope>
</reference>
<gene>
    <name evidence="5" type="primary">64</name>
    <name evidence="5" type="ORF">PBI_FLOOF_64</name>
</gene>
<dbReference type="SUPFAM" id="SSF53041">
    <property type="entry name" value="Resolvase-like"/>
    <property type="match status" value="1"/>
</dbReference>
<dbReference type="EMBL" id="MH271298">
    <property type="protein sequence ID" value="AWY04899.1"/>
    <property type="molecule type" value="Genomic_DNA"/>
</dbReference>
<dbReference type="GO" id="GO:0003677">
    <property type="term" value="F:DNA binding"/>
    <property type="evidence" value="ECO:0007669"/>
    <property type="project" value="UniProtKB-KW"/>
</dbReference>
<dbReference type="GO" id="GO:0000150">
    <property type="term" value="F:DNA strand exchange activity"/>
    <property type="evidence" value="ECO:0007669"/>
    <property type="project" value="InterPro"/>
</dbReference>
<dbReference type="InterPro" id="IPR025827">
    <property type="entry name" value="Zn_ribbon_recom_dom"/>
</dbReference>
<dbReference type="InterPro" id="IPR038109">
    <property type="entry name" value="DNA_bind_recomb_sf"/>
</dbReference>
<evidence type="ECO:0000256" key="1">
    <source>
        <dbReference type="ARBA" id="ARBA00023125"/>
    </source>
</evidence>
<keyword evidence="1" id="KW-0238">DNA-binding</keyword>
<evidence type="ECO:0000313" key="6">
    <source>
        <dbReference type="Proteomes" id="UP000251585"/>
    </source>
</evidence>
<dbReference type="InterPro" id="IPR050639">
    <property type="entry name" value="SSR_resolvase"/>
</dbReference>
<dbReference type="Gene3D" id="3.90.1750.20">
    <property type="entry name" value="Putative Large Serine Recombinase, Chain B, Domain 2"/>
    <property type="match status" value="1"/>
</dbReference>
<sequence length="517" mass="57311">MTYPFNMDQDLAKPTRRPRAVLYSRLSRASIVSTSMEGQREDLHGLAAREGWDVVAAFDDEGKSGGRKRANAEEALRMIRDGEADILAAYSVDRFSRQGIGEDAEVIRIIQAREHAARRGDGPPALAYFVREGIRSDSGDDWRLRYALSSEMAWKERELMVQRRQRSIYQLQEQGRFSGRGPAPWGYRSAPHPSGAGRTLVLDETEAHDIREAAARLISGASATSVATDMTARGVPAPRSPYRLALLKGEDPTGLATGFWGIGNLIQALTSPSITGRIVRHSRQTNALGGETRAGTPVLDAEGKPLQAFPPALPLGDWLALQERFQRGQGRGQQRTRKAARLASGLVWCQCGEKCYVIKYGRETRYRCASRSKGMIHCPAPSMSADVVEDIITQHYLATVGKLPAIERIESDDAPELAEALALAADELRRLTADMTKPGADIMTLATEVAKASARRDELLARPSERHVSWRPLGGSWADVWQTSDLETRRRQLTEAYDHWELRTPEHEPRLVPRTAE</sequence>
<evidence type="ECO:0000313" key="5">
    <source>
        <dbReference type="EMBL" id="AWY04899.1"/>
    </source>
</evidence>
<feature type="domain" description="Resolvase/invertase-type recombinase catalytic" evidence="3">
    <location>
        <begin position="19"/>
        <end position="175"/>
    </location>
</feature>
<organism evidence="5 6">
    <name type="scientific">Microbacterium phage Floof</name>
    <dbReference type="NCBI Taxonomy" id="2201433"/>
    <lineage>
        <taxon>Viruses</taxon>
        <taxon>Duplodnaviria</taxon>
        <taxon>Heunggongvirae</taxon>
        <taxon>Uroviricota</taxon>
        <taxon>Caudoviricetes</taxon>
        <taxon>Casidaviridae</taxon>
        <taxon>Percivalvirus</taxon>
        <taxon>Percivalvirus floof</taxon>
    </lineage>
</organism>
<dbReference type="SMART" id="SM00857">
    <property type="entry name" value="Resolvase"/>
    <property type="match status" value="1"/>
</dbReference>
<dbReference type="Pfam" id="PF07508">
    <property type="entry name" value="Recombinase"/>
    <property type="match status" value="1"/>
</dbReference>
<protein>
    <submittedName>
        <fullName evidence="5">Serine homologous recombinase</fullName>
    </submittedName>
</protein>
<dbReference type="PANTHER" id="PTHR30461">
    <property type="entry name" value="DNA-INVERTASE FROM LAMBDOID PROPHAGE"/>
    <property type="match status" value="1"/>
</dbReference>
<dbReference type="PROSITE" id="PS51737">
    <property type="entry name" value="RECOMBINASE_DNA_BIND"/>
    <property type="match status" value="1"/>
</dbReference>
<evidence type="ECO:0000259" key="4">
    <source>
        <dbReference type="PROSITE" id="PS51737"/>
    </source>
</evidence>
<dbReference type="Gene3D" id="3.40.50.1390">
    <property type="entry name" value="Resolvase, N-terminal catalytic domain"/>
    <property type="match status" value="1"/>
</dbReference>